<dbReference type="Pfam" id="PF06454">
    <property type="entry name" value="THH1_TOM1-3_dom"/>
    <property type="match status" value="2"/>
</dbReference>
<evidence type="ECO:0000256" key="6">
    <source>
        <dbReference type="SAM" id="MobiDB-lite"/>
    </source>
</evidence>
<feature type="transmembrane region" description="Helical" evidence="7">
    <location>
        <begin position="215"/>
        <end position="237"/>
    </location>
</feature>
<feature type="compositionally biased region" description="Low complexity" evidence="6">
    <location>
        <begin position="149"/>
        <end position="160"/>
    </location>
</feature>
<keyword evidence="5 7" id="KW-0472">Membrane</keyword>
<dbReference type="Proteomes" id="UP000822688">
    <property type="component" value="Chromosome 5"/>
</dbReference>
<evidence type="ECO:0000256" key="4">
    <source>
        <dbReference type="ARBA" id="ARBA00022989"/>
    </source>
</evidence>
<dbReference type="PANTHER" id="PTHR31142">
    <property type="entry name" value="TOBAMOVIRUS MULTIPLICATION PROTEIN 1-LIKE ISOFORM X1"/>
    <property type="match status" value="1"/>
</dbReference>
<keyword evidence="4 7" id="KW-1133">Transmembrane helix</keyword>
<dbReference type="InterPro" id="IPR009457">
    <property type="entry name" value="THH1/TOM1/TOM3_dom"/>
</dbReference>
<feature type="transmembrane region" description="Helical" evidence="7">
    <location>
        <begin position="23"/>
        <end position="45"/>
    </location>
</feature>
<feature type="transmembrane region" description="Helical" evidence="7">
    <location>
        <begin position="182"/>
        <end position="203"/>
    </location>
</feature>
<evidence type="ECO:0000256" key="1">
    <source>
        <dbReference type="ARBA" id="ARBA00004127"/>
    </source>
</evidence>
<name>A0A8T0I313_CERPU</name>
<feature type="domain" description="THH1/TOM1/TOM3" evidence="8">
    <location>
        <begin position="183"/>
        <end position="328"/>
    </location>
</feature>
<evidence type="ECO:0000256" key="5">
    <source>
        <dbReference type="ARBA" id="ARBA00023136"/>
    </source>
</evidence>
<dbReference type="InterPro" id="IPR040226">
    <property type="entry name" value="THH1/TOM1/TOM3"/>
</dbReference>
<comment type="caution">
    <text evidence="9">The sequence shown here is derived from an EMBL/GenBank/DDBJ whole genome shotgun (WGS) entry which is preliminary data.</text>
</comment>
<feature type="region of interest" description="Disordered" evidence="6">
    <location>
        <begin position="133"/>
        <end position="164"/>
    </location>
</feature>
<feature type="domain" description="THH1/TOM1/TOM3" evidence="8">
    <location>
        <begin position="30"/>
        <end position="133"/>
    </location>
</feature>
<feature type="transmembrane region" description="Helical" evidence="7">
    <location>
        <begin position="66"/>
        <end position="89"/>
    </location>
</feature>
<accession>A0A8T0I313</accession>
<feature type="transmembrane region" description="Helical" evidence="7">
    <location>
        <begin position="257"/>
        <end position="277"/>
    </location>
</feature>
<protein>
    <recommendedName>
        <fullName evidence="8">THH1/TOM1/TOM3 domain-containing protein</fullName>
    </recommendedName>
</protein>
<dbReference type="EMBL" id="CM026425">
    <property type="protein sequence ID" value="KAG0577506.1"/>
    <property type="molecule type" value="Genomic_DNA"/>
</dbReference>
<evidence type="ECO:0000256" key="7">
    <source>
        <dbReference type="SAM" id="Phobius"/>
    </source>
</evidence>
<evidence type="ECO:0000259" key="8">
    <source>
        <dbReference type="Pfam" id="PF06454"/>
    </source>
</evidence>
<feature type="transmembrane region" description="Helical" evidence="7">
    <location>
        <begin position="101"/>
        <end position="124"/>
    </location>
</feature>
<keyword evidence="3 7" id="KW-0812">Transmembrane</keyword>
<proteinExistence type="inferred from homology"/>
<dbReference type="AlphaFoldDB" id="A0A8T0I313"/>
<dbReference type="GO" id="GO:0012505">
    <property type="term" value="C:endomembrane system"/>
    <property type="evidence" value="ECO:0007669"/>
    <property type="project" value="UniProtKB-SubCell"/>
</dbReference>
<keyword evidence="10" id="KW-1185">Reference proteome</keyword>
<sequence>MWAPMCVKSRDAFGLLGESKSCLSSIMVLVYVSLATIDFLIASVAGIQLLRQHLHNKRIGWTRQKVFHFLIGAANLGYVLYFILTVVAACKGWTCFSTACGFILIAAPQTLFLATFLLLLSFWVDLCNQANDNEEEDDDEMDPEYAQLPSSPNNSESGGSKPHRACSCLPFRRWRVRGRQRGVIAVVSVIFLLTVAVALLIWYDNPVDSVRLAQVYANFFALVILLSGGGLAGYGLLLYTKMSRVKSRRTPAEIRKVAGLAVASVVCFSLKAFLVVMSDLIDLNIWHVKRGDSQLCAPIILLYYLIGESVPSIVVLWVMRELPPRSRDNSMKGRSTAQEVMVEDALVPDPNYLSQLLSSAAGRQYLLVPNCCNSDVSPS</sequence>
<evidence type="ECO:0000313" key="9">
    <source>
        <dbReference type="EMBL" id="KAG0577506.1"/>
    </source>
</evidence>
<evidence type="ECO:0000256" key="2">
    <source>
        <dbReference type="ARBA" id="ARBA00006779"/>
    </source>
</evidence>
<evidence type="ECO:0000256" key="3">
    <source>
        <dbReference type="ARBA" id="ARBA00022692"/>
    </source>
</evidence>
<dbReference type="PANTHER" id="PTHR31142:SF4">
    <property type="entry name" value="OS01G0751300 PROTEIN"/>
    <property type="match status" value="1"/>
</dbReference>
<feature type="transmembrane region" description="Helical" evidence="7">
    <location>
        <begin position="297"/>
        <end position="319"/>
    </location>
</feature>
<comment type="subcellular location">
    <subcellularLocation>
        <location evidence="1">Endomembrane system</location>
        <topology evidence="1">Multi-pass membrane protein</topology>
    </subcellularLocation>
</comment>
<gene>
    <name evidence="9" type="ORF">KC19_5G161500</name>
</gene>
<feature type="compositionally biased region" description="Acidic residues" evidence="6">
    <location>
        <begin position="133"/>
        <end position="143"/>
    </location>
</feature>
<organism evidence="9 10">
    <name type="scientific">Ceratodon purpureus</name>
    <name type="common">Fire moss</name>
    <name type="synonym">Dicranum purpureum</name>
    <dbReference type="NCBI Taxonomy" id="3225"/>
    <lineage>
        <taxon>Eukaryota</taxon>
        <taxon>Viridiplantae</taxon>
        <taxon>Streptophyta</taxon>
        <taxon>Embryophyta</taxon>
        <taxon>Bryophyta</taxon>
        <taxon>Bryophytina</taxon>
        <taxon>Bryopsida</taxon>
        <taxon>Dicranidae</taxon>
        <taxon>Pseudoditrichales</taxon>
        <taxon>Ditrichaceae</taxon>
        <taxon>Ceratodon</taxon>
    </lineage>
</organism>
<reference evidence="9" key="1">
    <citation type="submission" date="2020-06" db="EMBL/GenBank/DDBJ databases">
        <title>WGS assembly of Ceratodon purpureus strain R40.</title>
        <authorList>
            <person name="Carey S.B."/>
            <person name="Jenkins J."/>
            <person name="Shu S."/>
            <person name="Lovell J.T."/>
            <person name="Sreedasyam A."/>
            <person name="Maumus F."/>
            <person name="Tiley G.P."/>
            <person name="Fernandez-Pozo N."/>
            <person name="Barry K."/>
            <person name="Chen C."/>
            <person name="Wang M."/>
            <person name="Lipzen A."/>
            <person name="Daum C."/>
            <person name="Saski C.A."/>
            <person name="Payton A.C."/>
            <person name="Mcbreen J.C."/>
            <person name="Conrad R.E."/>
            <person name="Kollar L.M."/>
            <person name="Olsson S."/>
            <person name="Huttunen S."/>
            <person name="Landis J.B."/>
            <person name="Wickett N.J."/>
            <person name="Johnson M.G."/>
            <person name="Rensing S.A."/>
            <person name="Grimwood J."/>
            <person name="Schmutz J."/>
            <person name="Mcdaniel S.F."/>
        </authorList>
    </citation>
    <scope>NUCLEOTIDE SEQUENCE</scope>
    <source>
        <strain evidence="9">R40</strain>
    </source>
</reference>
<comment type="similarity">
    <text evidence="2">Belongs to the plant tobamovirus multiplication TOM1 protein family.</text>
</comment>
<evidence type="ECO:0000313" key="10">
    <source>
        <dbReference type="Proteomes" id="UP000822688"/>
    </source>
</evidence>